<evidence type="ECO:0000256" key="5">
    <source>
        <dbReference type="ARBA" id="ARBA00022833"/>
    </source>
</evidence>
<dbReference type="GO" id="GO:0008270">
    <property type="term" value="F:zinc ion binding"/>
    <property type="evidence" value="ECO:0007669"/>
    <property type="project" value="UniProtKB-KW"/>
</dbReference>
<dbReference type="GO" id="GO:0015074">
    <property type="term" value="P:DNA integration"/>
    <property type="evidence" value="ECO:0007669"/>
    <property type="project" value="InterPro"/>
</dbReference>
<evidence type="ECO:0000256" key="3">
    <source>
        <dbReference type="ARBA" id="ARBA00022737"/>
    </source>
</evidence>
<evidence type="ECO:0000256" key="4">
    <source>
        <dbReference type="ARBA" id="ARBA00022771"/>
    </source>
</evidence>
<dbReference type="Pfam" id="PF24626">
    <property type="entry name" value="SH3_Tf2-1"/>
    <property type="match status" value="1"/>
</dbReference>
<evidence type="ECO:0000256" key="9">
    <source>
        <dbReference type="PROSITE-ProRule" id="PRU00042"/>
    </source>
</evidence>
<organism evidence="13 14">
    <name type="scientific">Hibiscus syriacus</name>
    <name type="common">Rose of Sharon</name>
    <dbReference type="NCBI Taxonomy" id="106335"/>
    <lineage>
        <taxon>Eukaryota</taxon>
        <taxon>Viridiplantae</taxon>
        <taxon>Streptophyta</taxon>
        <taxon>Embryophyta</taxon>
        <taxon>Tracheophyta</taxon>
        <taxon>Spermatophyta</taxon>
        <taxon>Magnoliopsida</taxon>
        <taxon>eudicotyledons</taxon>
        <taxon>Gunneridae</taxon>
        <taxon>Pentapetalae</taxon>
        <taxon>rosids</taxon>
        <taxon>malvids</taxon>
        <taxon>Malvales</taxon>
        <taxon>Malvaceae</taxon>
        <taxon>Malvoideae</taxon>
        <taxon>Hibiscus</taxon>
    </lineage>
</organism>
<name>A0A6A2YZE1_HIBSY</name>
<reference evidence="13" key="1">
    <citation type="submission" date="2019-09" db="EMBL/GenBank/DDBJ databases">
        <title>Draft genome information of white flower Hibiscus syriacus.</title>
        <authorList>
            <person name="Kim Y.-M."/>
        </authorList>
    </citation>
    <scope>NUCLEOTIDE SEQUENCE [LARGE SCALE GENOMIC DNA]</scope>
    <source>
        <strain evidence="13">YM2019G1</strain>
    </source>
</reference>
<proteinExistence type="predicted"/>
<dbReference type="EMBL" id="VEPZ02001236">
    <property type="protein sequence ID" value="KAE8684908.1"/>
    <property type="molecule type" value="Genomic_DNA"/>
</dbReference>
<evidence type="ECO:0000256" key="7">
    <source>
        <dbReference type="ARBA" id="ARBA00023163"/>
    </source>
</evidence>
<dbReference type="Proteomes" id="UP000436088">
    <property type="component" value="Unassembled WGS sequence"/>
</dbReference>
<dbReference type="PANTHER" id="PTHR26374:SF471">
    <property type="entry name" value="OS03G0279700 PROTEIN"/>
    <property type="match status" value="1"/>
</dbReference>
<accession>A0A6A2YZE1</accession>
<dbReference type="PROSITE" id="PS50157">
    <property type="entry name" value="ZINC_FINGER_C2H2_2"/>
    <property type="match status" value="2"/>
</dbReference>
<keyword evidence="4 9" id="KW-0863">Zinc-finger</keyword>
<protein>
    <submittedName>
        <fullName evidence="13">Zinc finger protein ZAT12</fullName>
    </submittedName>
</protein>
<feature type="domain" description="C2H2-type" evidence="11">
    <location>
        <begin position="43"/>
        <end position="70"/>
    </location>
</feature>
<sequence>MKRSFPNRELENNIALANCLMLLSHGGTEFEHAEIDNIPTRVFECKTCNRQFQSFQALGGHRASHKRPKLAEADGEASDNQTSPAKPKTHECSICGLDFAIGQALGGHMRRHRAVLSENRHGSLNSSNEEVMAPIVKKSNSRRVLWFVETPGNTILEDWVEFESWRQVQFEEEDIELSFWGVPSEPTRGFTFTPCSRCGKRHPRTYWLRYRGCYSSDSMGHSPETIQELKAQHQWQLNDRHHQCREAEGQLEEVVLRLGSRVMRWLDHRLDPSREWEFDLISGMDWLTGYDATLRYKVRSLSSESSMESMQDFLDMYLEELSSAMSEIQAIVEWEPTKNISEATGELRAVKGHLDPSLSVDPTRVGLKYILIEKELNLRHRRWVELLKKYYCVIDYHPRKANMVADALSRKSMNELLALIACLSLSNGDGLLVELQVEPELVVRLHGIPTFIILDNDPCFTSRSWKALHESIGTRLHFSTYFHPKTDGQSERVIQILKDMIRCIIINLEGSWEDQLSLVEFSYNNNFQLNIQMALYEALYGRKCRTPLCWIELNEDLKCKDIEFEFGDKIFLKVSLWKNMFRFGRKFKLTPRFIRPYKVLEIIGPVAYRLVLPPENFGSRPRVPDGASVVLEWCVSSEMRNHSAAP</sequence>
<feature type="domain" description="Integrase catalytic" evidence="12">
    <location>
        <begin position="384"/>
        <end position="555"/>
    </location>
</feature>
<dbReference type="InterPro" id="IPR013087">
    <property type="entry name" value="Znf_C2H2_type"/>
</dbReference>
<keyword evidence="6" id="KW-0805">Transcription regulation</keyword>
<comment type="caution">
    <text evidence="13">The sequence shown here is derived from an EMBL/GenBank/DDBJ whole genome shotgun (WGS) entry which is preliminary data.</text>
</comment>
<dbReference type="GO" id="GO:0005634">
    <property type="term" value="C:nucleus"/>
    <property type="evidence" value="ECO:0007669"/>
    <property type="project" value="UniProtKB-SubCell"/>
</dbReference>
<dbReference type="PANTHER" id="PTHR26374">
    <property type="entry name" value="ZINC FINGER PROTEIN ZAT5"/>
    <property type="match status" value="1"/>
</dbReference>
<dbReference type="PROSITE" id="PS50994">
    <property type="entry name" value="INTEGRASE"/>
    <property type="match status" value="1"/>
</dbReference>
<dbReference type="InterPro" id="IPR036397">
    <property type="entry name" value="RNaseH_sf"/>
</dbReference>
<keyword evidence="2" id="KW-0479">Metal-binding</keyword>
<keyword evidence="14" id="KW-1185">Reference proteome</keyword>
<evidence type="ECO:0000313" key="14">
    <source>
        <dbReference type="Proteomes" id="UP000436088"/>
    </source>
</evidence>
<dbReference type="PROSITE" id="PS00028">
    <property type="entry name" value="ZINC_FINGER_C2H2_1"/>
    <property type="match status" value="2"/>
</dbReference>
<dbReference type="InterPro" id="IPR036236">
    <property type="entry name" value="Znf_C2H2_sf"/>
</dbReference>
<dbReference type="SUPFAM" id="SSF57667">
    <property type="entry name" value="beta-beta-alpha zinc fingers"/>
    <property type="match status" value="1"/>
</dbReference>
<dbReference type="Gene3D" id="3.30.420.10">
    <property type="entry name" value="Ribonuclease H-like superfamily/Ribonuclease H"/>
    <property type="match status" value="1"/>
</dbReference>
<evidence type="ECO:0000256" key="2">
    <source>
        <dbReference type="ARBA" id="ARBA00022723"/>
    </source>
</evidence>
<evidence type="ECO:0000256" key="1">
    <source>
        <dbReference type="ARBA" id="ARBA00004123"/>
    </source>
</evidence>
<dbReference type="Gene3D" id="3.30.160.60">
    <property type="entry name" value="Classic Zinc Finger"/>
    <property type="match status" value="1"/>
</dbReference>
<dbReference type="GO" id="GO:0003676">
    <property type="term" value="F:nucleic acid binding"/>
    <property type="evidence" value="ECO:0007669"/>
    <property type="project" value="InterPro"/>
</dbReference>
<dbReference type="SUPFAM" id="SSF53098">
    <property type="entry name" value="Ribonuclease H-like"/>
    <property type="match status" value="1"/>
</dbReference>
<evidence type="ECO:0000256" key="10">
    <source>
        <dbReference type="SAM" id="MobiDB-lite"/>
    </source>
</evidence>
<feature type="region of interest" description="Disordered" evidence="10">
    <location>
        <begin position="59"/>
        <end position="87"/>
    </location>
</feature>
<keyword evidence="7" id="KW-0804">Transcription</keyword>
<evidence type="ECO:0000256" key="6">
    <source>
        <dbReference type="ARBA" id="ARBA00023015"/>
    </source>
</evidence>
<keyword evidence="3" id="KW-0677">Repeat</keyword>
<feature type="domain" description="C2H2-type" evidence="11">
    <location>
        <begin position="90"/>
        <end position="112"/>
    </location>
</feature>
<keyword evidence="5" id="KW-0862">Zinc</keyword>
<comment type="subcellular location">
    <subcellularLocation>
        <location evidence="1">Nucleus</location>
    </subcellularLocation>
</comment>
<dbReference type="AlphaFoldDB" id="A0A6A2YZE1"/>
<evidence type="ECO:0000313" key="13">
    <source>
        <dbReference type="EMBL" id="KAE8684908.1"/>
    </source>
</evidence>
<dbReference type="SMART" id="SM00355">
    <property type="entry name" value="ZnF_C2H2"/>
    <property type="match status" value="2"/>
</dbReference>
<dbReference type="InterPro" id="IPR001584">
    <property type="entry name" value="Integrase_cat-core"/>
</dbReference>
<dbReference type="InterPro" id="IPR056924">
    <property type="entry name" value="SH3_Tf2-1"/>
</dbReference>
<dbReference type="Pfam" id="PF13912">
    <property type="entry name" value="zf-C2H2_6"/>
    <property type="match status" value="2"/>
</dbReference>
<dbReference type="InterPro" id="IPR012337">
    <property type="entry name" value="RNaseH-like_sf"/>
</dbReference>
<keyword evidence="8" id="KW-0539">Nucleus</keyword>
<evidence type="ECO:0000259" key="12">
    <source>
        <dbReference type="PROSITE" id="PS50994"/>
    </source>
</evidence>
<evidence type="ECO:0000259" key="11">
    <source>
        <dbReference type="PROSITE" id="PS50157"/>
    </source>
</evidence>
<gene>
    <name evidence="13" type="ORF">F3Y22_tig00111105pilonHSYRG00693</name>
</gene>
<evidence type="ECO:0000256" key="8">
    <source>
        <dbReference type="ARBA" id="ARBA00023242"/>
    </source>
</evidence>